<keyword evidence="6 7" id="KW-0472">Membrane</keyword>
<evidence type="ECO:0000313" key="10">
    <source>
        <dbReference type="Proteomes" id="UP000195437"/>
    </source>
</evidence>
<dbReference type="InterPro" id="IPR011701">
    <property type="entry name" value="MFS"/>
</dbReference>
<feature type="transmembrane region" description="Helical" evidence="7">
    <location>
        <begin position="280"/>
        <end position="302"/>
    </location>
</feature>
<evidence type="ECO:0000256" key="7">
    <source>
        <dbReference type="SAM" id="Phobius"/>
    </source>
</evidence>
<evidence type="ECO:0000259" key="8">
    <source>
        <dbReference type="PROSITE" id="PS50850"/>
    </source>
</evidence>
<feature type="transmembrane region" description="Helical" evidence="7">
    <location>
        <begin position="77"/>
        <end position="94"/>
    </location>
</feature>
<evidence type="ECO:0000256" key="5">
    <source>
        <dbReference type="ARBA" id="ARBA00022989"/>
    </source>
</evidence>
<dbReference type="Proteomes" id="UP000195437">
    <property type="component" value="Chromosome"/>
</dbReference>
<keyword evidence="2" id="KW-0813">Transport</keyword>
<dbReference type="InterPro" id="IPR020846">
    <property type="entry name" value="MFS_dom"/>
</dbReference>
<dbReference type="PRINTS" id="PR01036">
    <property type="entry name" value="TCRTETB"/>
</dbReference>
<dbReference type="Gene3D" id="1.20.1250.20">
    <property type="entry name" value="MFS general substrate transporter like domains"/>
    <property type="match status" value="1"/>
</dbReference>
<keyword evidence="4 7" id="KW-0812">Transmembrane</keyword>
<dbReference type="OrthoDB" id="2927441at2"/>
<evidence type="ECO:0000313" key="9">
    <source>
        <dbReference type="EMBL" id="ARU61375.1"/>
    </source>
</evidence>
<feature type="transmembrane region" description="Helical" evidence="7">
    <location>
        <begin position="51"/>
        <end position="68"/>
    </location>
</feature>
<organism evidence="9 10">
    <name type="scientific">Tumebacillus avium</name>
    <dbReference type="NCBI Taxonomy" id="1903704"/>
    <lineage>
        <taxon>Bacteria</taxon>
        <taxon>Bacillati</taxon>
        <taxon>Bacillota</taxon>
        <taxon>Bacilli</taxon>
        <taxon>Bacillales</taxon>
        <taxon>Alicyclobacillaceae</taxon>
        <taxon>Tumebacillus</taxon>
    </lineage>
</organism>
<dbReference type="KEGG" id="tum:CBW65_10460"/>
<gene>
    <name evidence="9" type="ORF">CBW65_10460</name>
</gene>
<evidence type="ECO:0000256" key="4">
    <source>
        <dbReference type="ARBA" id="ARBA00022692"/>
    </source>
</evidence>
<protein>
    <recommendedName>
        <fullName evidence="8">Major facilitator superfamily (MFS) profile domain-containing protein</fullName>
    </recommendedName>
</protein>
<dbReference type="EMBL" id="CP021434">
    <property type="protein sequence ID" value="ARU61375.1"/>
    <property type="molecule type" value="Genomic_DNA"/>
</dbReference>
<name>A0A1Y0IPF8_9BACL</name>
<accession>A0A1Y0IPF8</accession>
<feature type="transmembrane region" description="Helical" evidence="7">
    <location>
        <begin position="241"/>
        <end position="259"/>
    </location>
</feature>
<dbReference type="PANTHER" id="PTHR42718:SF46">
    <property type="entry name" value="BLR6921 PROTEIN"/>
    <property type="match status" value="1"/>
</dbReference>
<evidence type="ECO:0000256" key="1">
    <source>
        <dbReference type="ARBA" id="ARBA00004651"/>
    </source>
</evidence>
<dbReference type="InterPro" id="IPR036259">
    <property type="entry name" value="MFS_trans_sf"/>
</dbReference>
<feature type="transmembrane region" description="Helical" evidence="7">
    <location>
        <begin position="368"/>
        <end position="386"/>
    </location>
</feature>
<keyword evidence="5 7" id="KW-1133">Transmembrane helix</keyword>
<keyword evidence="3" id="KW-1003">Cell membrane</keyword>
<dbReference type="PANTHER" id="PTHR42718">
    <property type="entry name" value="MAJOR FACILITATOR SUPERFAMILY MULTIDRUG TRANSPORTER MFSC"/>
    <property type="match status" value="1"/>
</dbReference>
<evidence type="ECO:0000256" key="6">
    <source>
        <dbReference type="ARBA" id="ARBA00023136"/>
    </source>
</evidence>
<dbReference type="RefSeq" id="WP_087456754.1">
    <property type="nucleotide sequence ID" value="NZ_CP021434.1"/>
</dbReference>
<dbReference type="PROSITE" id="PS50850">
    <property type="entry name" value="MFS"/>
    <property type="match status" value="1"/>
</dbReference>
<feature type="transmembrane region" description="Helical" evidence="7">
    <location>
        <begin position="433"/>
        <end position="451"/>
    </location>
</feature>
<feature type="transmembrane region" description="Helical" evidence="7">
    <location>
        <begin position="317"/>
        <end position="336"/>
    </location>
</feature>
<keyword evidence="10" id="KW-1185">Reference proteome</keyword>
<evidence type="ECO:0000256" key="2">
    <source>
        <dbReference type="ARBA" id="ARBA00022448"/>
    </source>
</evidence>
<feature type="transmembrane region" description="Helical" evidence="7">
    <location>
        <begin position="407"/>
        <end position="427"/>
    </location>
</feature>
<dbReference type="AlphaFoldDB" id="A0A1Y0IPF8"/>
<reference evidence="10" key="1">
    <citation type="submission" date="2017-05" db="EMBL/GenBank/DDBJ databases">
        <authorList>
            <person name="Sung H."/>
        </authorList>
    </citation>
    <scope>NUCLEOTIDE SEQUENCE [LARGE SCALE GENOMIC DNA]</scope>
    <source>
        <strain evidence="10">AR23208</strain>
    </source>
</reference>
<dbReference type="Pfam" id="PF07690">
    <property type="entry name" value="MFS_1"/>
    <property type="match status" value="1"/>
</dbReference>
<dbReference type="GO" id="GO:0005886">
    <property type="term" value="C:plasma membrane"/>
    <property type="evidence" value="ECO:0007669"/>
    <property type="project" value="UniProtKB-SubCell"/>
</dbReference>
<dbReference type="Gene3D" id="1.20.1720.10">
    <property type="entry name" value="Multidrug resistance protein D"/>
    <property type="match status" value="1"/>
</dbReference>
<comment type="subcellular location">
    <subcellularLocation>
        <location evidence="1">Cell membrane</location>
        <topology evidence="1">Multi-pass membrane protein</topology>
    </subcellularLocation>
</comment>
<feature type="transmembrane region" description="Helical" evidence="7">
    <location>
        <begin position="131"/>
        <end position="152"/>
    </location>
</feature>
<feature type="domain" description="Major facilitator superfamily (MFS) profile" evidence="8">
    <location>
        <begin position="10"/>
        <end position="454"/>
    </location>
</feature>
<evidence type="ECO:0000256" key="3">
    <source>
        <dbReference type="ARBA" id="ARBA00022475"/>
    </source>
</evidence>
<feature type="transmembrane region" description="Helical" evidence="7">
    <location>
        <begin position="164"/>
        <end position="184"/>
    </location>
</feature>
<proteinExistence type="predicted"/>
<dbReference type="GO" id="GO:0022857">
    <property type="term" value="F:transmembrane transporter activity"/>
    <property type="evidence" value="ECO:0007669"/>
    <property type="project" value="InterPro"/>
</dbReference>
<feature type="transmembrane region" description="Helical" evidence="7">
    <location>
        <begin position="9"/>
        <end position="31"/>
    </location>
</feature>
<sequence length="454" mass="49134">MLSRFHSQLLIITISLGVFASVMSTSMLVIAFPDVVRDFGISEATLQWRNLLFYSLFAVGLPFFGILADRFGARKQFLFGMVLFCLAAMMSGLVQNWTGWLFFQSLQAVADSMIVAAQSPLIRASFPKEKLGWAFGWFAAVISTATLTGPALGGLVIEYLHWSAIFWVLGAFGLLALMLAVAFLPKSSEQPADGPQACDGQKVDAGQSAGAARRIPWLSLLSMFAFVLGGSVLLLGTVDAMGQWIVGLLTLLALLGLLWKERRPGSSATLFPREMAKNGVFMTAAVRVFLLFLGVNAIGLYAPTYLRIDHGFPADTVGWIMLTQSLVALVAAGYAGKMADRRPYVSLAAGIGVSVGSSWLFWFADVVFYIPYFYLIFFLIGLGNRLTMPAQNKIALLAVPPAETGSYMGVFQMIQFVTGAFAATLFAGMSFQMLVGIIILCQLAALATVFMKKA</sequence>
<feature type="transmembrane region" description="Helical" evidence="7">
    <location>
        <begin position="343"/>
        <end position="362"/>
    </location>
</feature>
<dbReference type="SUPFAM" id="SSF103473">
    <property type="entry name" value="MFS general substrate transporter"/>
    <property type="match status" value="1"/>
</dbReference>